<feature type="domain" description="Indole-3-glycerol phosphate synthase" evidence="12">
    <location>
        <begin position="5"/>
        <end position="273"/>
    </location>
</feature>
<evidence type="ECO:0000256" key="6">
    <source>
        <dbReference type="ARBA" id="ARBA00022793"/>
    </source>
</evidence>
<reference evidence="14 15" key="1">
    <citation type="journal article" date="2014" name="Genome Biol. Evol.">
        <title>The secreted proteins of Achlya hypogyna and Thraustotheca clavata identify the ancestral oomycete secretome and reveal gene acquisitions by horizontal gene transfer.</title>
        <authorList>
            <person name="Misner I."/>
            <person name="Blouin N."/>
            <person name="Leonard G."/>
            <person name="Richards T.A."/>
            <person name="Lane C.E."/>
        </authorList>
    </citation>
    <scope>NUCLEOTIDE SEQUENCE [LARGE SCALE GENOMIC DNA]</scope>
    <source>
        <strain evidence="14 15">ATCC 48635</strain>
    </source>
</reference>
<dbReference type="Gene3D" id="3.20.20.70">
    <property type="entry name" value="Aldolase class I"/>
    <property type="match status" value="2"/>
</dbReference>
<dbReference type="HAMAP" id="MF_00135">
    <property type="entry name" value="PRAI"/>
    <property type="match status" value="1"/>
</dbReference>
<evidence type="ECO:0000313" key="14">
    <source>
        <dbReference type="EMBL" id="OQR96720.1"/>
    </source>
</evidence>
<dbReference type="PANTHER" id="PTHR22854">
    <property type="entry name" value="TRYPTOPHAN BIOSYNTHESIS PROTEIN"/>
    <property type="match status" value="1"/>
</dbReference>
<evidence type="ECO:0000256" key="4">
    <source>
        <dbReference type="ARBA" id="ARBA00004696"/>
    </source>
</evidence>
<comment type="caution">
    <text evidence="14">The sequence shown here is derived from an EMBL/GenBank/DDBJ whole genome shotgun (WGS) entry which is preliminary data.</text>
</comment>
<evidence type="ECO:0000256" key="2">
    <source>
        <dbReference type="ARBA" id="ARBA00001633"/>
    </source>
</evidence>
<evidence type="ECO:0000256" key="5">
    <source>
        <dbReference type="ARBA" id="ARBA00022605"/>
    </source>
</evidence>
<dbReference type="Proteomes" id="UP000243579">
    <property type="component" value="Unassembled WGS sequence"/>
</dbReference>
<evidence type="ECO:0000256" key="11">
    <source>
        <dbReference type="ARBA" id="ARBA00023268"/>
    </source>
</evidence>
<keyword evidence="9 14" id="KW-0413">Isomerase</keyword>
<dbReference type="CDD" id="cd00331">
    <property type="entry name" value="IGPS"/>
    <property type="match status" value="1"/>
</dbReference>
<dbReference type="OrthoDB" id="524799at2759"/>
<comment type="catalytic activity">
    <reaction evidence="1">
        <text>N-(5-phospho-beta-D-ribosyl)anthranilate = 1-(2-carboxyphenylamino)-1-deoxy-D-ribulose 5-phosphate</text>
        <dbReference type="Rhea" id="RHEA:21540"/>
        <dbReference type="ChEBI" id="CHEBI:18277"/>
        <dbReference type="ChEBI" id="CHEBI:58613"/>
        <dbReference type="EC" id="5.3.1.24"/>
    </reaction>
</comment>
<keyword evidence="7" id="KW-0822">Tryptophan biosynthesis</keyword>
<evidence type="ECO:0000259" key="13">
    <source>
        <dbReference type="Pfam" id="PF00697"/>
    </source>
</evidence>
<protein>
    <submittedName>
        <fullName evidence="14">N-(5'-phosphoribosyl)anthranilate isomerase indole-3-glycerol-phosphate synthase</fullName>
    </submittedName>
</protein>
<evidence type="ECO:0000256" key="7">
    <source>
        <dbReference type="ARBA" id="ARBA00022822"/>
    </source>
</evidence>
<evidence type="ECO:0000313" key="15">
    <source>
        <dbReference type="Proteomes" id="UP000243579"/>
    </source>
</evidence>
<keyword evidence="8" id="KW-0057">Aromatic amino acid biosynthesis</keyword>
<evidence type="ECO:0000256" key="3">
    <source>
        <dbReference type="ARBA" id="ARBA00004664"/>
    </source>
</evidence>
<dbReference type="SUPFAM" id="SSF51366">
    <property type="entry name" value="Ribulose-phoshate binding barrel"/>
    <property type="match status" value="2"/>
</dbReference>
<comment type="catalytic activity">
    <reaction evidence="2">
        <text>1-(2-carboxyphenylamino)-1-deoxy-D-ribulose 5-phosphate + H(+) = (1S,2R)-1-C-(indol-3-yl)glycerol 3-phosphate + CO2 + H2O</text>
        <dbReference type="Rhea" id="RHEA:23476"/>
        <dbReference type="ChEBI" id="CHEBI:15377"/>
        <dbReference type="ChEBI" id="CHEBI:15378"/>
        <dbReference type="ChEBI" id="CHEBI:16526"/>
        <dbReference type="ChEBI" id="CHEBI:58613"/>
        <dbReference type="ChEBI" id="CHEBI:58866"/>
        <dbReference type="EC" id="4.1.1.48"/>
    </reaction>
</comment>
<dbReference type="Pfam" id="PF00218">
    <property type="entry name" value="IGPS"/>
    <property type="match status" value="1"/>
</dbReference>
<dbReference type="InterPro" id="IPR013798">
    <property type="entry name" value="Indole-3-glycerol_P_synth_dom"/>
</dbReference>
<evidence type="ECO:0000256" key="1">
    <source>
        <dbReference type="ARBA" id="ARBA00001164"/>
    </source>
</evidence>
<keyword evidence="15" id="KW-1185">Reference proteome</keyword>
<keyword evidence="11" id="KW-0511">Multifunctional enzyme</keyword>
<feature type="domain" description="N-(5'phosphoribosyl) anthranilate isomerase (PRAI)" evidence="13">
    <location>
        <begin position="383"/>
        <end position="540"/>
    </location>
</feature>
<sequence length="544" mass="58080">MDMLMQIVAARKKSVDAAKAVVTEAELERQISAYEAIHGRPISIVNKIREVAERTEAVAAEFKRASPSKGDIAVDANAPEQALIYAQGGASVISVLTEPERFKGSLQDMLDVALAIKTLGADRPAVLRKDFIFDTYQLLEARAYGADSLLLIVAMLSPDELSLLLKASRDLGMEPLVEVNNEAELDVALAAGATLIGVNNRNLRTFKLDLNTTVHIAEAIRARGVRLGEDVVLLALSGVFSRADSLKYEHCGAQGVLVGEMLMRTPDPRATIQASTHTLPRRSSRFVRRWMAFTGADAGVGGITDEASALVAAQHGANLIGMIFVRKSPRAIDLQVAKTVVSAIRRFGERSARHAFPARPAVVGDTTAWFQSQGRLLAAACARTPLVVGVFQNHTAEEINAIVEEVGLDLVQLHGDEGYEICAELSVPAIRVVHLPGGATGDTVNLEAIVEHIKPGYAMALLLDTTVKGQMGGTGTAFDWSIAERMEGAGLPCLMAGGLTPANVAQAVHIASPYGVDVSSGVETGTPGVKDHDKIRDFIRRAKH</sequence>
<dbReference type="EMBL" id="JNBR01000132">
    <property type="protein sequence ID" value="OQR96720.1"/>
    <property type="molecule type" value="Genomic_DNA"/>
</dbReference>
<dbReference type="STRING" id="1202772.A0A1V9ZFW3"/>
<dbReference type="PANTHER" id="PTHR22854:SF2">
    <property type="entry name" value="INDOLE-3-GLYCEROL-PHOSPHATE SYNTHASE"/>
    <property type="match status" value="1"/>
</dbReference>
<proteinExistence type="inferred from homology"/>
<name>A0A1V9ZFW3_ACHHY</name>
<evidence type="ECO:0000256" key="10">
    <source>
        <dbReference type="ARBA" id="ARBA00023239"/>
    </source>
</evidence>
<dbReference type="Pfam" id="PF00697">
    <property type="entry name" value="PRAI"/>
    <property type="match status" value="1"/>
</dbReference>
<keyword evidence="10" id="KW-0456">Lyase</keyword>
<dbReference type="InterPro" id="IPR045186">
    <property type="entry name" value="Indole-3-glycerol_P_synth"/>
</dbReference>
<comment type="pathway">
    <text evidence="4">Amino-acid biosynthesis; L-tryptophan biosynthesis; L-tryptophan from chorismate: step 4/5.</text>
</comment>
<dbReference type="InterPro" id="IPR011060">
    <property type="entry name" value="RibuloseP-bd_barrel"/>
</dbReference>
<dbReference type="GO" id="GO:0004640">
    <property type="term" value="F:phosphoribosylanthranilate isomerase activity"/>
    <property type="evidence" value="ECO:0007669"/>
    <property type="project" value="UniProtKB-EC"/>
</dbReference>
<dbReference type="InterPro" id="IPR013785">
    <property type="entry name" value="Aldolase_TIM"/>
</dbReference>
<dbReference type="CDD" id="cd00405">
    <property type="entry name" value="PRAI"/>
    <property type="match status" value="1"/>
</dbReference>
<keyword evidence="6" id="KW-0210">Decarboxylase</keyword>
<evidence type="ECO:0000256" key="8">
    <source>
        <dbReference type="ARBA" id="ARBA00023141"/>
    </source>
</evidence>
<dbReference type="GO" id="GO:0004425">
    <property type="term" value="F:indole-3-glycerol-phosphate synthase activity"/>
    <property type="evidence" value="ECO:0007669"/>
    <property type="project" value="UniProtKB-EC"/>
</dbReference>
<gene>
    <name evidence="14" type="ORF">ACHHYP_13759</name>
</gene>
<evidence type="ECO:0000259" key="12">
    <source>
        <dbReference type="Pfam" id="PF00218"/>
    </source>
</evidence>
<dbReference type="UniPathway" id="UPA00035">
    <property type="reaction ID" value="UER00042"/>
</dbReference>
<comment type="pathway">
    <text evidence="3">Amino-acid biosynthesis; L-tryptophan biosynthesis; L-tryptophan from chorismate: step 3/5.</text>
</comment>
<evidence type="ECO:0000256" key="9">
    <source>
        <dbReference type="ARBA" id="ARBA00023235"/>
    </source>
</evidence>
<organism evidence="14 15">
    <name type="scientific">Achlya hypogyna</name>
    <name type="common">Oomycete</name>
    <name type="synonym">Protoachlya hypogyna</name>
    <dbReference type="NCBI Taxonomy" id="1202772"/>
    <lineage>
        <taxon>Eukaryota</taxon>
        <taxon>Sar</taxon>
        <taxon>Stramenopiles</taxon>
        <taxon>Oomycota</taxon>
        <taxon>Saprolegniomycetes</taxon>
        <taxon>Saprolegniales</taxon>
        <taxon>Achlyaceae</taxon>
        <taxon>Achlya</taxon>
    </lineage>
</organism>
<keyword evidence="5" id="KW-0028">Amino-acid biosynthesis</keyword>
<accession>A0A1V9ZFW3</accession>
<dbReference type="GO" id="GO:0000162">
    <property type="term" value="P:L-tryptophan biosynthetic process"/>
    <property type="evidence" value="ECO:0007669"/>
    <property type="project" value="UniProtKB-UniPathway"/>
</dbReference>
<dbReference type="AlphaFoldDB" id="A0A1V9ZFW3"/>
<dbReference type="InterPro" id="IPR001240">
    <property type="entry name" value="PRAI_dom"/>
</dbReference>